<proteinExistence type="predicted"/>
<gene>
    <name evidence="1" type="ORF">D6C00_14215</name>
</gene>
<organism evidence="1 2">
    <name type="scientific">Thiohalobacter thiocyanaticus</name>
    <dbReference type="NCBI Taxonomy" id="585455"/>
    <lineage>
        <taxon>Bacteria</taxon>
        <taxon>Pseudomonadati</taxon>
        <taxon>Pseudomonadota</taxon>
        <taxon>Gammaproteobacteria</taxon>
        <taxon>Thiohalobacterales</taxon>
        <taxon>Thiohalobacteraceae</taxon>
        <taxon>Thiohalobacter</taxon>
    </lineage>
</organism>
<evidence type="ECO:0000313" key="1">
    <source>
        <dbReference type="EMBL" id="RRQ19916.1"/>
    </source>
</evidence>
<protein>
    <submittedName>
        <fullName evidence="1">Uncharacterized protein</fullName>
    </submittedName>
</protein>
<dbReference type="RefSeq" id="WP_125182481.1">
    <property type="nucleotide sequence ID" value="NZ_QZMU01000002.1"/>
</dbReference>
<dbReference type="EMBL" id="QZMU01000002">
    <property type="protein sequence ID" value="RRQ19916.1"/>
    <property type="molecule type" value="Genomic_DNA"/>
</dbReference>
<accession>A0A426QDT8</accession>
<dbReference type="AlphaFoldDB" id="A0A426QDT8"/>
<evidence type="ECO:0000313" key="2">
    <source>
        <dbReference type="Proteomes" id="UP000287798"/>
    </source>
</evidence>
<comment type="caution">
    <text evidence="1">The sequence shown here is derived from an EMBL/GenBank/DDBJ whole genome shotgun (WGS) entry which is preliminary data.</text>
</comment>
<sequence>MTDKGIPLSDADKAEIDHFIRRRSIDPAHFTEPFCELTADASRFKDFTDGDPQLMREALANIRGIKERAMEALYGVNWLLQHARDGNNAVVWAKEPLMLLTELVQDMDAIDREIVDHMINGRNAA</sequence>
<keyword evidence="2" id="KW-1185">Reference proteome</keyword>
<name>A0A426QDT8_9GAMM</name>
<reference evidence="1 2" key="1">
    <citation type="journal article" date="2010" name="Int. J. Syst. Evol. Microbiol.">
        <title>Thiohalobacter thiocyanaticus gen. nov., sp. nov., a moderately halophilic, sulfur-oxidizing gammaproteobacterium from hypersaline lakes, that utilizes thiocyanate.</title>
        <authorList>
            <person name="Sorokin D.Y."/>
            <person name="Kovaleva O.L."/>
            <person name="Tourova T.P."/>
            <person name="Muyzer G."/>
        </authorList>
    </citation>
    <scope>NUCLEOTIDE SEQUENCE [LARGE SCALE GENOMIC DNA]</scope>
    <source>
        <strain evidence="1 2">Hrh1</strain>
    </source>
</reference>
<dbReference type="Proteomes" id="UP000287798">
    <property type="component" value="Unassembled WGS sequence"/>
</dbReference>